<dbReference type="InterPro" id="IPR012914">
    <property type="entry name" value="PucR_dom"/>
</dbReference>
<accession>A0ABT0X217</accession>
<organism evidence="2 3">
    <name type="scientific">Streptomyces meridianus</name>
    <dbReference type="NCBI Taxonomy" id="2938945"/>
    <lineage>
        <taxon>Bacteria</taxon>
        <taxon>Bacillati</taxon>
        <taxon>Actinomycetota</taxon>
        <taxon>Actinomycetes</taxon>
        <taxon>Kitasatosporales</taxon>
        <taxon>Streptomycetaceae</taxon>
        <taxon>Streptomyces</taxon>
    </lineage>
</organism>
<name>A0ABT0X217_9ACTN</name>
<dbReference type="EMBL" id="JAMQGM010000010">
    <property type="protein sequence ID" value="MCM2576597.1"/>
    <property type="molecule type" value="Genomic_DNA"/>
</dbReference>
<comment type="caution">
    <text evidence="2">The sequence shown here is derived from an EMBL/GenBank/DDBJ whole genome shotgun (WGS) entry which is preliminary data.</text>
</comment>
<sequence>MHELLPPTVPVPLSLLLDEPSLGLRRVAGPAADRDVHAVHTSEMEDPVPYLLGGELLLSAGVKGPAADAGPAAGEYWDRYVARTVEAGAAALGFGVAPVHEAVPEALVRACDRHGLPLLEVPRRTPFTAVARAMWQAVAERRHRDLQHMSEAQRSLAVAAARPHPVPAVLRQLARHVGGWAVLLGRDGVRLAEAGTPPEAPVRDELVSLAARLRPGRSSAAATAGGSRLSVYGLPAAPGGGATALGVSTPVRDAGGAALAGVAVVLLSLLTGARTAEADAARSAALVRLLLGAAPADVAPLLDGGEEWTVVHGRRRGPQQEGGPLAASALAA</sequence>
<evidence type="ECO:0000259" key="1">
    <source>
        <dbReference type="Pfam" id="PF07905"/>
    </source>
</evidence>
<proteinExistence type="predicted"/>
<dbReference type="Pfam" id="PF07905">
    <property type="entry name" value="PucR"/>
    <property type="match status" value="1"/>
</dbReference>
<dbReference type="RefSeq" id="WP_251409832.1">
    <property type="nucleotide sequence ID" value="NZ_JAMQGM010000010.1"/>
</dbReference>
<keyword evidence="3" id="KW-1185">Reference proteome</keyword>
<protein>
    <submittedName>
        <fullName evidence="2">PucR family transcriptional regulator ligand-binding domain-containing protein</fullName>
    </submittedName>
</protein>
<dbReference type="Proteomes" id="UP001167160">
    <property type="component" value="Unassembled WGS sequence"/>
</dbReference>
<evidence type="ECO:0000313" key="2">
    <source>
        <dbReference type="EMBL" id="MCM2576597.1"/>
    </source>
</evidence>
<gene>
    <name evidence="2" type="ORF">M1E25_04370</name>
</gene>
<feature type="non-terminal residue" evidence="2">
    <location>
        <position position="332"/>
    </location>
</feature>
<evidence type="ECO:0000313" key="3">
    <source>
        <dbReference type="Proteomes" id="UP001167160"/>
    </source>
</evidence>
<reference evidence="2" key="1">
    <citation type="journal article" date="2023" name="Int. J. Syst. Evol. Microbiol.">
        <title>Streptomyces meridianus sp. nov. isolated from brackish water of the Tagus estuary in Alcochete, Portugal.</title>
        <authorList>
            <person name="Santos J.D.N."/>
            <person name="Klimek D."/>
            <person name="Calusinska M."/>
            <person name="Lobo Da Cunha A."/>
            <person name="Catita J."/>
            <person name="Goncalves H."/>
            <person name="Gonzalez I."/>
            <person name="Reyes F."/>
            <person name="Lage O.M."/>
        </authorList>
    </citation>
    <scope>NUCLEOTIDE SEQUENCE</scope>
    <source>
        <strain evidence="2">MTZ3.1</strain>
    </source>
</reference>
<feature type="domain" description="Purine catabolism PurC-like" evidence="1">
    <location>
        <begin position="16"/>
        <end position="137"/>
    </location>
</feature>